<dbReference type="RefSeq" id="WP_227231340.1">
    <property type="nucleotide sequence ID" value="NZ_JAJCVJ010000003.1"/>
</dbReference>
<evidence type="ECO:0000313" key="1">
    <source>
        <dbReference type="EMBL" id="MFC5368770.1"/>
    </source>
</evidence>
<dbReference type="SUPFAM" id="SSF53756">
    <property type="entry name" value="UDP-Glycosyltransferase/glycogen phosphorylase"/>
    <property type="match status" value="1"/>
</dbReference>
<dbReference type="PANTHER" id="PTHR39662">
    <property type="entry name" value="DUF354 DOMAIN-CONTAINING PROTEIN-RELATED"/>
    <property type="match status" value="1"/>
</dbReference>
<dbReference type="AlphaFoldDB" id="A0ABD5RFX9"/>
<dbReference type="PANTHER" id="PTHR39662:SF1">
    <property type="entry name" value="DUF354 DOMAIN-CONTAINING PROTEIN"/>
    <property type="match status" value="1"/>
</dbReference>
<sequence>MTAEKFLFFTNTPAHVHVYKGLVRRLRDDGHDVLVLARDYGCTVALLEYYDLPHRVYGTLDTTKWSLARELPKHYYNIVRHAREFDPDCIFGRGSYAAHAGAITGAPTILVVDSETDTLDHALSRPFSRAILTPHVFGKDLGPRHYRFRGFKECAYLHPETFSPSGDVREQLGVAEDERFAIVRLNAFGSHHDVGQSGFSPGDRRRLIEELSEDVTVFVSDEGGRLDFDDLDAEPYDLHPALMHDALAEASLLVADTQTMVAEAALLGTPAVRSNSFVGGTDMRNFVELEAADLIVNHADFDAVVDSAHRLLADPDAEARWERRAHDYLSEMVNLTDLLVAVAYNRDEVSAVSGLTAGTANRGVDRPGLSSPE</sequence>
<protein>
    <submittedName>
        <fullName evidence="1">DUF354 domain-containing protein</fullName>
    </submittedName>
</protein>
<name>A0ABD5RFX9_9EURY</name>
<dbReference type="Proteomes" id="UP001596201">
    <property type="component" value="Unassembled WGS sequence"/>
</dbReference>
<dbReference type="InterPro" id="IPR007152">
    <property type="entry name" value="DUF354"/>
</dbReference>
<dbReference type="Pfam" id="PF04007">
    <property type="entry name" value="DUF354"/>
    <property type="match status" value="1"/>
</dbReference>
<dbReference type="EMBL" id="JBHSKX010000004">
    <property type="protein sequence ID" value="MFC5368770.1"/>
    <property type="molecule type" value="Genomic_DNA"/>
</dbReference>
<gene>
    <name evidence="1" type="ORF">ACFPJ5_17745</name>
</gene>
<proteinExistence type="predicted"/>
<reference evidence="1 2" key="1">
    <citation type="journal article" date="2019" name="Int. J. Syst. Evol. Microbiol.">
        <title>The Global Catalogue of Microorganisms (GCM) 10K type strain sequencing project: providing services to taxonomists for standard genome sequencing and annotation.</title>
        <authorList>
            <consortium name="The Broad Institute Genomics Platform"/>
            <consortium name="The Broad Institute Genome Sequencing Center for Infectious Disease"/>
            <person name="Wu L."/>
            <person name="Ma J."/>
        </authorList>
    </citation>
    <scope>NUCLEOTIDE SEQUENCE [LARGE SCALE GENOMIC DNA]</scope>
    <source>
        <strain evidence="1 2">CGMCC 1.12237</strain>
    </source>
</reference>
<accession>A0ABD5RFX9</accession>
<keyword evidence="2" id="KW-1185">Reference proteome</keyword>
<organism evidence="1 2">
    <name type="scientific">Salinirubrum litoreum</name>
    <dbReference type="NCBI Taxonomy" id="1126234"/>
    <lineage>
        <taxon>Archaea</taxon>
        <taxon>Methanobacteriati</taxon>
        <taxon>Methanobacteriota</taxon>
        <taxon>Stenosarchaea group</taxon>
        <taxon>Halobacteria</taxon>
        <taxon>Halobacteriales</taxon>
        <taxon>Haloferacaceae</taxon>
        <taxon>Salinirubrum</taxon>
    </lineage>
</organism>
<comment type="caution">
    <text evidence="1">The sequence shown here is derived from an EMBL/GenBank/DDBJ whole genome shotgun (WGS) entry which is preliminary data.</text>
</comment>
<evidence type="ECO:0000313" key="2">
    <source>
        <dbReference type="Proteomes" id="UP001596201"/>
    </source>
</evidence>